<evidence type="ECO:0000256" key="10">
    <source>
        <dbReference type="ARBA" id="ARBA00022840"/>
    </source>
</evidence>
<dbReference type="SUPFAM" id="SSF55874">
    <property type="entry name" value="ATPase domain of HSP90 chaperone/DNA topoisomerase II/histidine kinase"/>
    <property type="match status" value="1"/>
</dbReference>
<dbReference type="SMART" id="SM00387">
    <property type="entry name" value="HATPase_c"/>
    <property type="match status" value="1"/>
</dbReference>
<dbReference type="PANTHER" id="PTHR45528">
    <property type="entry name" value="SENSOR HISTIDINE KINASE CPXA"/>
    <property type="match status" value="1"/>
</dbReference>
<dbReference type="InterPro" id="IPR050398">
    <property type="entry name" value="HssS/ArlS-like"/>
</dbReference>
<sequence length="335" mass="38206">MMLTRNREVKQAIFQYFVVMVIAVALTWTLIPDAVLLVITISLIFLLLFLHVTKKRYFKLKELSMMIDKVLHGNDKVDFKDFNEGELSILQNEIKKMTSRLREQNEALISEKIQLSESIADISHQLRTPLTSINLISSFLNEPNLSEDRRLQLSRELNRLTSRIDWLVNSLLKLSKLDAGTAIFSKEELLVKAVVQKAYNLIAIPMELKGQEFFYQEDGIVRYVGDFPWTVEAISNIMKNCMEHTDIGGKIIVTAKETGIYTEIIIEDNGPGIELEDIPHLFERFYKGKNSSSDSIGIGLSLARKIIQKQNGTVKVENGIDCGAKFTIRFYKGIL</sequence>
<keyword evidence="5" id="KW-0597">Phosphoprotein</keyword>
<dbReference type="GO" id="GO:0000155">
    <property type="term" value="F:phosphorelay sensor kinase activity"/>
    <property type="evidence" value="ECO:0007669"/>
    <property type="project" value="InterPro"/>
</dbReference>
<evidence type="ECO:0000256" key="4">
    <source>
        <dbReference type="ARBA" id="ARBA00022475"/>
    </source>
</evidence>
<evidence type="ECO:0000256" key="7">
    <source>
        <dbReference type="ARBA" id="ARBA00022692"/>
    </source>
</evidence>
<feature type="transmembrane region" description="Helical" evidence="14">
    <location>
        <begin position="12"/>
        <end position="28"/>
    </location>
</feature>
<evidence type="ECO:0000256" key="13">
    <source>
        <dbReference type="ARBA" id="ARBA00023136"/>
    </source>
</evidence>
<gene>
    <name evidence="16" type="ORF">DHW61_13900</name>
</gene>
<dbReference type="InterPro" id="IPR003594">
    <property type="entry name" value="HATPase_dom"/>
</dbReference>
<keyword evidence="8" id="KW-0547">Nucleotide-binding</keyword>
<dbReference type="CDD" id="cd00082">
    <property type="entry name" value="HisKA"/>
    <property type="match status" value="1"/>
</dbReference>
<dbReference type="InterPro" id="IPR036097">
    <property type="entry name" value="HisK_dim/P_sf"/>
</dbReference>
<comment type="caution">
    <text evidence="16">The sequence shown here is derived from an EMBL/GenBank/DDBJ whole genome shotgun (WGS) entry which is preliminary data.</text>
</comment>
<evidence type="ECO:0000256" key="5">
    <source>
        <dbReference type="ARBA" id="ARBA00022553"/>
    </source>
</evidence>
<dbReference type="InterPro" id="IPR003661">
    <property type="entry name" value="HisK_dim/P_dom"/>
</dbReference>
<dbReference type="InterPro" id="IPR005467">
    <property type="entry name" value="His_kinase_dom"/>
</dbReference>
<feature type="transmembrane region" description="Helical" evidence="14">
    <location>
        <begin position="34"/>
        <end position="52"/>
    </location>
</feature>
<comment type="catalytic activity">
    <reaction evidence="1">
        <text>ATP + protein L-histidine = ADP + protein N-phospho-L-histidine.</text>
        <dbReference type="EC" id="2.7.13.3"/>
    </reaction>
</comment>
<name>A0A3D2X8K9_9FIRM</name>
<dbReference type="InterPro" id="IPR036890">
    <property type="entry name" value="HATPase_C_sf"/>
</dbReference>
<evidence type="ECO:0000259" key="15">
    <source>
        <dbReference type="PROSITE" id="PS50109"/>
    </source>
</evidence>
<evidence type="ECO:0000313" key="16">
    <source>
        <dbReference type="EMBL" id="HCL03479.1"/>
    </source>
</evidence>
<evidence type="ECO:0000313" key="17">
    <source>
        <dbReference type="Proteomes" id="UP000262969"/>
    </source>
</evidence>
<accession>A0A3D2X8K9</accession>
<dbReference type="Pfam" id="PF00512">
    <property type="entry name" value="HisKA"/>
    <property type="match status" value="1"/>
</dbReference>
<evidence type="ECO:0000256" key="12">
    <source>
        <dbReference type="ARBA" id="ARBA00023012"/>
    </source>
</evidence>
<keyword evidence="9 16" id="KW-0418">Kinase</keyword>
<keyword evidence="11 14" id="KW-1133">Transmembrane helix</keyword>
<dbReference type="PANTHER" id="PTHR45528:SF1">
    <property type="entry name" value="SENSOR HISTIDINE KINASE CPXA"/>
    <property type="match status" value="1"/>
</dbReference>
<dbReference type="PROSITE" id="PS50109">
    <property type="entry name" value="HIS_KIN"/>
    <property type="match status" value="1"/>
</dbReference>
<dbReference type="AlphaFoldDB" id="A0A3D2X8K9"/>
<evidence type="ECO:0000256" key="1">
    <source>
        <dbReference type="ARBA" id="ARBA00000085"/>
    </source>
</evidence>
<dbReference type="CDD" id="cd00075">
    <property type="entry name" value="HATPase"/>
    <property type="match status" value="1"/>
</dbReference>
<dbReference type="SUPFAM" id="SSF47384">
    <property type="entry name" value="Homodimeric domain of signal transducing histidine kinase"/>
    <property type="match status" value="1"/>
</dbReference>
<keyword evidence="4" id="KW-1003">Cell membrane</keyword>
<keyword evidence="13 14" id="KW-0472">Membrane</keyword>
<evidence type="ECO:0000256" key="2">
    <source>
        <dbReference type="ARBA" id="ARBA00004651"/>
    </source>
</evidence>
<dbReference type="Pfam" id="PF02518">
    <property type="entry name" value="HATPase_c"/>
    <property type="match status" value="1"/>
</dbReference>
<dbReference type="PRINTS" id="PR00344">
    <property type="entry name" value="BCTRLSENSOR"/>
</dbReference>
<dbReference type="Gene3D" id="1.10.287.130">
    <property type="match status" value="1"/>
</dbReference>
<keyword evidence="10" id="KW-0067">ATP-binding</keyword>
<feature type="domain" description="Histidine kinase" evidence="15">
    <location>
        <begin position="121"/>
        <end position="334"/>
    </location>
</feature>
<reference evidence="16 17" key="1">
    <citation type="journal article" date="2018" name="Nat. Biotechnol.">
        <title>A standardized bacterial taxonomy based on genome phylogeny substantially revises the tree of life.</title>
        <authorList>
            <person name="Parks D.H."/>
            <person name="Chuvochina M."/>
            <person name="Waite D.W."/>
            <person name="Rinke C."/>
            <person name="Skarshewski A."/>
            <person name="Chaumeil P.A."/>
            <person name="Hugenholtz P."/>
        </authorList>
    </citation>
    <scope>NUCLEOTIDE SEQUENCE [LARGE SCALE GENOMIC DNA]</scope>
    <source>
        <strain evidence="16">UBA11728</strain>
    </source>
</reference>
<keyword evidence="6" id="KW-0808">Transferase</keyword>
<dbReference type="Proteomes" id="UP000262969">
    <property type="component" value="Unassembled WGS sequence"/>
</dbReference>
<keyword evidence="12" id="KW-0902">Two-component regulatory system</keyword>
<dbReference type="SMART" id="SM00388">
    <property type="entry name" value="HisKA"/>
    <property type="match status" value="1"/>
</dbReference>
<dbReference type="EMBL" id="DPVV01000461">
    <property type="protein sequence ID" value="HCL03479.1"/>
    <property type="molecule type" value="Genomic_DNA"/>
</dbReference>
<evidence type="ECO:0000256" key="3">
    <source>
        <dbReference type="ARBA" id="ARBA00012438"/>
    </source>
</evidence>
<dbReference type="GO" id="GO:0005524">
    <property type="term" value="F:ATP binding"/>
    <property type="evidence" value="ECO:0007669"/>
    <property type="project" value="UniProtKB-KW"/>
</dbReference>
<proteinExistence type="predicted"/>
<keyword evidence="7 14" id="KW-0812">Transmembrane</keyword>
<dbReference type="EC" id="2.7.13.3" evidence="3"/>
<protein>
    <recommendedName>
        <fullName evidence="3">histidine kinase</fullName>
        <ecNumber evidence="3">2.7.13.3</ecNumber>
    </recommendedName>
</protein>
<evidence type="ECO:0000256" key="8">
    <source>
        <dbReference type="ARBA" id="ARBA00022741"/>
    </source>
</evidence>
<evidence type="ECO:0000256" key="11">
    <source>
        <dbReference type="ARBA" id="ARBA00022989"/>
    </source>
</evidence>
<dbReference type="GO" id="GO:0005886">
    <property type="term" value="C:plasma membrane"/>
    <property type="evidence" value="ECO:0007669"/>
    <property type="project" value="UniProtKB-SubCell"/>
</dbReference>
<evidence type="ECO:0000256" key="9">
    <source>
        <dbReference type="ARBA" id="ARBA00022777"/>
    </source>
</evidence>
<comment type="subcellular location">
    <subcellularLocation>
        <location evidence="2">Cell membrane</location>
        <topology evidence="2">Multi-pass membrane protein</topology>
    </subcellularLocation>
</comment>
<evidence type="ECO:0000256" key="14">
    <source>
        <dbReference type="SAM" id="Phobius"/>
    </source>
</evidence>
<organism evidence="16 17">
    <name type="scientific">Lachnoclostridium phytofermentans</name>
    <dbReference type="NCBI Taxonomy" id="66219"/>
    <lineage>
        <taxon>Bacteria</taxon>
        <taxon>Bacillati</taxon>
        <taxon>Bacillota</taxon>
        <taxon>Clostridia</taxon>
        <taxon>Lachnospirales</taxon>
        <taxon>Lachnospiraceae</taxon>
    </lineage>
</organism>
<dbReference type="InterPro" id="IPR004358">
    <property type="entry name" value="Sig_transdc_His_kin-like_C"/>
</dbReference>
<dbReference type="Gene3D" id="3.30.565.10">
    <property type="entry name" value="Histidine kinase-like ATPase, C-terminal domain"/>
    <property type="match status" value="1"/>
</dbReference>
<evidence type="ECO:0000256" key="6">
    <source>
        <dbReference type="ARBA" id="ARBA00022679"/>
    </source>
</evidence>